<proteinExistence type="inferred from homology"/>
<dbReference type="InterPro" id="IPR023398">
    <property type="entry name" value="TIF_eIF4e-like"/>
</dbReference>
<evidence type="ECO:0000256" key="6">
    <source>
        <dbReference type="ARBA" id="ARBA00032656"/>
    </source>
</evidence>
<comment type="caution">
    <text evidence="8">The sequence shown here is derived from an EMBL/GenBank/DDBJ whole genome shotgun (WGS) entry which is preliminary data.</text>
</comment>
<evidence type="ECO:0000256" key="1">
    <source>
        <dbReference type="ARBA" id="ARBA00009860"/>
    </source>
</evidence>
<gene>
    <name evidence="8" type="ORF">L596_027363</name>
</gene>
<evidence type="ECO:0000256" key="2">
    <source>
        <dbReference type="ARBA" id="ARBA00022540"/>
    </source>
</evidence>
<dbReference type="Pfam" id="PF01652">
    <property type="entry name" value="IF4E"/>
    <property type="match status" value="1"/>
</dbReference>
<dbReference type="GO" id="GO:0003743">
    <property type="term" value="F:translation initiation factor activity"/>
    <property type="evidence" value="ECO:0007669"/>
    <property type="project" value="UniProtKB-KW"/>
</dbReference>
<keyword evidence="4 7" id="KW-0694">RNA-binding</keyword>
<reference evidence="8 9" key="2">
    <citation type="journal article" date="2019" name="G3 (Bethesda)">
        <title>Hybrid Assembly of the Genome of the Entomopathogenic Nematode Steinernema carpocapsae Identifies the X-Chromosome.</title>
        <authorList>
            <person name="Serra L."/>
            <person name="Macchietto M."/>
            <person name="Macias-Munoz A."/>
            <person name="McGill C.J."/>
            <person name="Rodriguez I.M."/>
            <person name="Rodriguez B."/>
            <person name="Murad R."/>
            <person name="Mortazavi A."/>
        </authorList>
    </citation>
    <scope>NUCLEOTIDE SEQUENCE [LARGE SCALE GENOMIC DNA]</scope>
    <source>
        <strain evidence="8 9">ALL</strain>
    </source>
</reference>
<dbReference type="InterPro" id="IPR019770">
    <property type="entry name" value="TIF_eIF_4E_CS"/>
</dbReference>
<protein>
    <recommendedName>
        <fullName evidence="6">eIF-4F 25 kDa subunit</fullName>
    </recommendedName>
</protein>
<sequence>MELEQQVPVKHIEENIKTACATDDDVDPKVTIEKALKWRHPLKREWTFWYLNDNKNLDWLKRLKEICTVKTLEDFWMLFKNIRTPSRLANTCDYNFFRDQINPRWEADENKLGGRWRIQVNPSPHSNDILDIIWQEVLVAMIGEQFGEDMDQICGVVLNARNKGCKVCIWTKYADKMDANERIGRILKQKLLSVKLPDRIKEPLFDVMFYEKHDDTQTKRTGQAQPMKTIHANVD</sequence>
<dbReference type="EMBL" id="AZBU02000010">
    <property type="protein sequence ID" value="TKR63548.1"/>
    <property type="molecule type" value="Genomic_DNA"/>
</dbReference>
<dbReference type="PROSITE" id="PS00813">
    <property type="entry name" value="IF4E"/>
    <property type="match status" value="1"/>
</dbReference>
<dbReference type="PANTHER" id="PTHR11960:SF8">
    <property type="entry name" value="EUKARYOTIC TRANSLATION INITIATION FACTOR 4E1-RELATED"/>
    <property type="match status" value="1"/>
</dbReference>
<evidence type="ECO:0000256" key="5">
    <source>
        <dbReference type="ARBA" id="ARBA00022917"/>
    </source>
</evidence>
<dbReference type="InterPro" id="IPR001040">
    <property type="entry name" value="TIF_eIF_4E"/>
</dbReference>
<dbReference type="SUPFAM" id="SSF55418">
    <property type="entry name" value="eIF4e-like"/>
    <property type="match status" value="1"/>
</dbReference>
<evidence type="ECO:0000256" key="3">
    <source>
        <dbReference type="ARBA" id="ARBA00022845"/>
    </source>
</evidence>
<keyword evidence="3" id="KW-0810">Translation regulation</keyword>
<name>A0A4U5M437_STECR</name>
<reference evidence="8 9" key="1">
    <citation type="journal article" date="2015" name="Genome Biol.">
        <title>Comparative genomics of Steinernema reveals deeply conserved gene regulatory networks.</title>
        <authorList>
            <person name="Dillman A.R."/>
            <person name="Macchietto M."/>
            <person name="Porter C.F."/>
            <person name="Rogers A."/>
            <person name="Williams B."/>
            <person name="Antoshechkin I."/>
            <person name="Lee M.M."/>
            <person name="Goodwin Z."/>
            <person name="Lu X."/>
            <person name="Lewis E.E."/>
            <person name="Goodrich-Blair H."/>
            <person name="Stock S.P."/>
            <person name="Adams B.J."/>
            <person name="Sternberg P.W."/>
            <person name="Mortazavi A."/>
        </authorList>
    </citation>
    <scope>NUCLEOTIDE SEQUENCE [LARGE SCALE GENOMIC DNA]</scope>
    <source>
        <strain evidence="8 9">ALL</strain>
    </source>
</reference>
<comment type="similarity">
    <text evidence="1 7">Belongs to the eukaryotic initiation factor 4E family.</text>
</comment>
<dbReference type="GO" id="GO:0016281">
    <property type="term" value="C:eukaryotic translation initiation factor 4F complex"/>
    <property type="evidence" value="ECO:0007669"/>
    <property type="project" value="TreeGrafter"/>
</dbReference>
<dbReference type="PANTHER" id="PTHR11960">
    <property type="entry name" value="EUKARYOTIC TRANSLATION INITIATION FACTOR 4E RELATED"/>
    <property type="match status" value="1"/>
</dbReference>
<accession>A0A4U5M437</accession>
<evidence type="ECO:0000256" key="7">
    <source>
        <dbReference type="RuleBase" id="RU004374"/>
    </source>
</evidence>
<evidence type="ECO:0000256" key="4">
    <source>
        <dbReference type="ARBA" id="ARBA00022884"/>
    </source>
</evidence>
<organism evidence="8 9">
    <name type="scientific">Steinernema carpocapsae</name>
    <name type="common">Entomopathogenic nematode</name>
    <dbReference type="NCBI Taxonomy" id="34508"/>
    <lineage>
        <taxon>Eukaryota</taxon>
        <taxon>Metazoa</taxon>
        <taxon>Ecdysozoa</taxon>
        <taxon>Nematoda</taxon>
        <taxon>Chromadorea</taxon>
        <taxon>Rhabditida</taxon>
        <taxon>Tylenchina</taxon>
        <taxon>Panagrolaimomorpha</taxon>
        <taxon>Strongyloidoidea</taxon>
        <taxon>Steinernematidae</taxon>
        <taxon>Steinernema</taxon>
    </lineage>
</organism>
<dbReference type="OrthoDB" id="590761at2759"/>
<dbReference type="Gene3D" id="3.30.760.10">
    <property type="entry name" value="RNA Cap, Translation Initiation Factor Eif4e"/>
    <property type="match status" value="1"/>
</dbReference>
<dbReference type="GO" id="GO:0000340">
    <property type="term" value="F:RNA 7-methylguanosine cap binding"/>
    <property type="evidence" value="ECO:0007669"/>
    <property type="project" value="UniProtKB-ARBA"/>
</dbReference>
<evidence type="ECO:0000313" key="8">
    <source>
        <dbReference type="EMBL" id="TKR63548.1"/>
    </source>
</evidence>
<dbReference type="Proteomes" id="UP000298663">
    <property type="component" value="Unassembled WGS sequence"/>
</dbReference>
<evidence type="ECO:0000313" key="9">
    <source>
        <dbReference type="Proteomes" id="UP000298663"/>
    </source>
</evidence>
<keyword evidence="2 7" id="KW-0396">Initiation factor</keyword>
<keyword evidence="5 7" id="KW-0648">Protein biosynthesis</keyword>
<dbReference type="STRING" id="34508.A0A4U5M437"/>
<dbReference type="GO" id="GO:0006417">
    <property type="term" value="P:regulation of translation"/>
    <property type="evidence" value="ECO:0007669"/>
    <property type="project" value="UniProtKB-KW"/>
</dbReference>
<keyword evidence="9" id="KW-1185">Reference proteome</keyword>
<dbReference type="AlphaFoldDB" id="A0A4U5M437"/>